<evidence type="ECO:0000256" key="1">
    <source>
        <dbReference type="ARBA" id="ARBA00006499"/>
    </source>
</evidence>
<proteinExistence type="inferred from homology"/>
<reference evidence="5 6" key="1">
    <citation type="submission" date="2023-10" db="EMBL/GenBank/DDBJ databases">
        <title>Comparative genomics analysis reveals potential genetic determinants of host preference in Cryptosporidium xiaoi.</title>
        <authorList>
            <person name="Xiao L."/>
            <person name="Li J."/>
        </authorList>
    </citation>
    <scope>NUCLEOTIDE SEQUENCE [LARGE SCALE GENOMIC DNA]</scope>
    <source>
        <strain evidence="5 6">52996</strain>
    </source>
</reference>
<dbReference type="PANTHER" id="PTHR10655:SF17">
    <property type="entry name" value="LYSOPHOSPHOLIPASE-LIKE PROTEIN 1"/>
    <property type="match status" value="1"/>
</dbReference>
<dbReference type="InterPro" id="IPR029058">
    <property type="entry name" value="AB_hydrolase_fold"/>
</dbReference>
<dbReference type="SUPFAM" id="SSF53474">
    <property type="entry name" value="alpha/beta-Hydrolases"/>
    <property type="match status" value="1"/>
</dbReference>
<name>A0AAV9XS87_9CRYT</name>
<protein>
    <submittedName>
        <fullName evidence="5">Carboxylesterase</fullName>
    </submittedName>
</protein>
<keyword evidence="6" id="KW-1185">Reference proteome</keyword>
<dbReference type="EMBL" id="JAWDEY010000037">
    <property type="protein sequence ID" value="KAK6587598.1"/>
    <property type="molecule type" value="Genomic_DNA"/>
</dbReference>
<keyword evidence="2" id="KW-0378">Hydrolase</keyword>
<evidence type="ECO:0000259" key="4">
    <source>
        <dbReference type="Pfam" id="PF02230"/>
    </source>
</evidence>
<feature type="domain" description="Phospholipase/carboxylesterase/thioesterase" evidence="4">
    <location>
        <begin position="330"/>
        <end position="460"/>
    </location>
</feature>
<dbReference type="Gene3D" id="3.40.50.1820">
    <property type="entry name" value="alpha/beta hydrolase"/>
    <property type="match status" value="1"/>
</dbReference>
<dbReference type="InterPro" id="IPR050565">
    <property type="entry name" value="LYPA1-2/EST-like"/>
</dbReference>
<evidence type="ECO:0000256" key="2">
    <source>
        <dbReference type="ARBA" id="ARBA00022801"/>
    </source>
</evidence>
<comment type="caution">
    <text evidence="5">The sequence shown here is derived from an EMBL/GenBank/DDBJ whole genome shotgun (WGS) entry which is preliminary data.</text>
</comment>
<feature type="signal peptide" evidence="3">
    <location>
        <begin position="1"/>
        <end position="26"/>
    </location>
</feature>
<accession>A0AAV9XS87</accession>
<evidence type="ECO:0000256" key="3">
    <source>
        <dbReference type="SAM" id="SignalP"/>
    </source>
</evidence>
<dbReference type="Proteomes" id="UP001311799">
    <property type="component" value="Unassembled WGS sequence"/>
</dbReference>
<evidence type="ECO:0000313" key="6">
    <source>
        <dbReference type="Proteomes" id="UP001311799"/>
    </source>
</evidence>
<organism evidence="5 6">
    <name type="scientific">Cryptosporidium xiaoi</name>
    <dbReference type="NCBI Taxonomy" id="659607"/>
    <lineage>
        <taxon>Eukaryota</taxon>
        <taxon>Sar</taxon>
        <taxon>Alveolata</taxon>
        <taxon>Apicomplexa</taxon>
        <taxon>Conoidasida</taxon>
        <taxon>Coccidia</taxon>
        <taxon>Eucoccidiorida</taxon>
        <taxon>Eimeriorina</taxon>
        <taxon>Cryptosporidiidae</taxon>
        <taxon>Cryptosporidium</taxon>
    </lineage>
</organism>
<dbReference type="PANTHER" id="PTHR10655">
    <property type="entry name" value="LYSOPHOSPHOLIPASE-RELATED"/>
    <property type="match status" value="1"/>
</dbReference>
<comment type="similarity">
    <text evidence="1">Belongs to the AB hydrolase superfamily. AB hydrolase 2 family.</text>
</comment>
<sequence>MRTLGFLAIELFLILFILNYIPGTLGSEPVEFVYNSISSNKVNKKDNANTKKDVVAVGKIKARSDFNLNNTQVRTKNETAFNIPSLEFYPPMLFFDIDTKKLIKNQRILFRLRKINKNLKMRARIEAFKMNDPYLNIERFTKSRIWRFFNYFRLKFRKRRKFKAKEINAFSFEKYLILDKNSSLPNVSFKLNKSIMEITDLIKEDKNLNVLNNYKDSVDNLRNNLLSDVSYPGDYSGIPTLHKPRRPKNLIIAILGVCSDELYYEAFKYTFYPFLSQIKMYGDEFEKDTGVIFPHPYLRKFKPVGPAFWSYRYSWADFAFGFRTRKVNLDQWMYSVESILKLINYLVERDEYDPKRIFIYGYSQGGGMALSVALRTKYTLGGVISTAGFLPERTSTKLLKMNPKITKQGLKTPLLLSHCNPDLFFPYRTSRKDVKYLRERIKANVSYSLMLGEGHSCLVKYSMVYVDWIYSTLSNYKNSSYKSKKFSYTLLDADKEDDILNEFSENHI</sequence>
<keyword evidence="3" id="KW-0732">Signal</keyword>
<dbReference type="AlphaFoldDB" id="A0AAV9XS87"/>
<dbReference type="GO" id="GO:0016787">
    <property type="term" value="F:hydrolase activity"/>
    <property type="evidence" value="ECO:0007669"/>
    <property type="project" value="UniProtKB-KW"/>
</dbReference>
<dbReference type="InterPro" id="IPR003140">
    <property type="entry name" value="PLipase/COase/thioEstase"/>
</dbReference>
<gene>
    <name evidence="5" type="ORF">RS030_91516</name>
</gene>
<dbReference type="Pfam" id="PF02230">
    <property type="entry name" value="Abhydrolase_2"/>
    <property type="match status" value="1"/>
</dbReference>
<feature type="chain" id="PRO_5043395977" evidence="3">
    <location>
        <begin position="27"/>
        <end position="508"/>
    </location>
</feature>
<evidence type="ECO:0000313" key="5">
    <source>
        <dbReference type="EMBL" id="KAK6587598.1"/>
    </source>
</evidence>